<keyword evidence="14" id="KW-1185">Reference proteome</keyword>
<dbReference type="GO" id="GO:0015288">
    <property type="term" value="F:porin activity"/>
    <property type="evidence" value="ECO:0007669"/>
    <property type="project" value="UniProtKB-KW"/>
</dbReference>
<evidence type="ECO:0000256" key="9">
    <source>
        <dbReference type="ARBA" id="ARBA00023136"/>
    </source>
</evidence>
<dbReference type="PRINTS" id="PR00184">
    <property type="entry name" value="NEISSPPORIN"/>
</dbReference>
<reference evidence="13" key="1">
    <citation type="submission" date="2021-07" db="EMBL/GenBank/DDBJ databases">
        <title>New genus and species of the family Alcaligenaceae.</title>
        <authorList>
            <person name="Hahn M.W."/>
        </authorList>
    </citation>
    <scope>NUCLEOTIDE SEQUENCE</scope>
    <source>
        <strain evidence="13">LF4-65</strain>
    </source>
</reference>
<keyword evidence="5" id="KW-0812">Transmembrane</keyword>
<dbReference type="RefSeq" id="WP_259661879.1">
    <property type="nucleotide sequence ID" value="NZ_JAHXRI010000010.1"/>
</dbReference>
<dbReference type="PANTHER" id="PTHR34501:SF9">
    <property type="entry name" value="MAJOR OUTER MEMBRANE PROTEIN P.IA"/>
    <property type="match status" value="1"/>
</dbReference>
<protein>
    <submittedName>
        <fullName evidence="13">Porin</fullName>
    </submittedName>
</protein>
<evidence type="ECO:0000256" key="5">
    <source>
        <dbReference type="ARBA" id="ARBA00022692"/>
    </source>
</evidence>
<evidence type="ECO:0000313" key="13">
    <source>
        <dbReference type="EMBL" id="MBZ1351484.1"/>
    </source>
</evidence>
<dbReference type="InterPro" id="IPR033900">
    <property type="entry name" value="Gram_neg_porin_domain"/>
</dbReference>
<evidence type="ECO:0000256" key="4">
    <source>
        <dbReference type="ARBA" id="ARBA00022452"/>
    </source>
</evidence>
<dbReference type="PANTHER" id="PTHR34501">
    <property type="entry name" value="PROTEIN YDDL-RELATED"/>
    <property type="match status" value="1"/>
</dbReference>
<dbReference type="EMBL" id="JAHXRI010000010">
    <property type="protein sequence ID" value="MBZ1351484.1"/>
    <property type="molecule type" value="Genomic_DNA"/>
</dbReference>
<keyword evidence="8" id="KW-0626">Porin</keyword>
<accession>A0A953T888</accession>
<dbReference type="PRINTS" id="PR00182">
    <property type="entry name" value="ECOLNEIPORIN"/>
</dbReference>
<dbReference type="AlphaFoldDB" id="A0A953T888"/>
<dbReference type="Pfam" id="PF13609">
    <property type="entry name" value="Porin_4"/>
    <property type="match status" value="1"/>
</dbReference>
<proteinExistence type="predicted"/>
<evidence type="ECO:0000256" key="3">
    <source>
        <dbReference type="ARBA" id="ARBA00022448"/>
    </source>
</evidence>
<feature type="domain" description="Porin" evidence="12">
    <location>
        <begin position="7"/>
        <end position="358"/>
    </location>
</feature>
<evidence type="ECO:0000259" key="12">
    <source>
        <dbReference type="Pfam" id="PF13609"/>
    </source>
</evidence>
<evidence type="ECO:0000256" key="6">
    <source>
        <dbReference type="ARBA" id="ARBA00022729"/>
    </source>
</evidence>
<organism evidence="13 14">
    <name type="scientific">Zwartia hollandica</name>
    <dbReference type="NCBI Taxonomy" id="324606"/>
    <lineage>
        <taxon>Bacteria</taxon>
        <taxon>Pseudomonadati</taxon>
        <taxon>Pseudomonadota</taxon>
        <taxon>Betaproteobacteria</taxon>
        <taxon>Burkholderiales</taxon>
        <taxon>Alcaligenaceae</taxon>
        <taxon>Zwartia</taxon>
    </lineage>
</organism>
<dbReference type="InterPro" id="IPR002299">
    <property type="entry name" value="Porin_Neis"/>
</dbReference>
<evidence type="ECO:0000256" key="7">
    <source>
        <dbReference type="ARBA" id="ARBA00023065"/>
    </source>
</evidence>
<dbReference type="GO" id="GO:0009279">
    <property type="term" value="C:cell outer membrane"/>
    <property type="evidence" value="ECO:0007669"/>
    <property type="project" value="UniProtKB-SubCell"/>
</dbReference>
<feature type="chain" id="PRO_5038019047" evidence="11">
    <location>
        <begin position="21"/>
        <end position="378"/>
    </location>
</feature>
<dbReference type="InterPro" id="IPR050298">
    <property type="entry name" value="Gram-neg_bact_OMP"/>
</dbReference>
<dbReference type="GO" id="GO:0034220">
    <property type="term" value="P:monoatomic ion transmembrane transport"/>
    <property type="evidence" value="ECO:0007669"/>
    <property type="project" value="InterPro"/>
</dbReference>
<feature type="signal peptide" evidence="11">
    <location>
        <begin position="1"/>
        <end position="20"/>
    </location>
</feature>
<comment type="caution">
    <text evidence="13">The sequence shown here is derived from an EMBL/GenBank/DDBJ whole genome shotgun (WGS) entry which is preliminary data.</text>
</comment>
<dbReference type="InterPro" id="IPR001702">
    <property type="entry name" value="Porin_Gram-ve"/>
</dbReference>
<dbReference type="InterPro" id="IPR023614">
    <property type="entry name" value="Porin_dom_sf"/>
</dbReference>
<comment type="subunit">
    <text evidence="2">Homotrimer.</text>
</comment>
<name>A0A953T888_9BURK</name>
<dbReference type="SUPFAM" id="SSF56935">
    <property type="entry name" value="Porins"/>
    <property type="match status" value="1"/>
</dbReference>
<keyword evidence="9" id="KW-0472">Membrane</keyword>
<evidence type="ECO:0000256" key="8">
    <source>
        <dbReference type="ARBA" id="ARBA00023114"/>
    </source>
</evidence>
<evidence type="ECO:0000313" key="14">
    <source>
        <dbReference type="Proteomes" id="UP000739565"/>
    </source>
</evidence>
<comment type="subcellular location">
    <subcellularLocation>
        <location evidence="1">Cell outer membrane</location>
        <topology evidence="1">Multi-pass membrane protein</topology>
    </subcellularLocation>
</comment>
<gene>
    <name evidence="13" type="ORF">KZZ10_12575</name>
</gene>
<dbReference type="GO" id="GO:0046930">
    <property type="term" value="C:pore complex"/>
    <property type="evidence" value="ECO:0007669"/>
    <property type="project" value="UniProtKB-KW"/>
</dbReference>
<keyword evidence="4" id="KW-1134">Transmembrane beta strand</keyword>
<sequence>MKKTLLAAALLAGFAGAASAQSSVTLYGVLDGGLRYSSVSLANGTGVTNFGGAYGVQSGNRWGMKGVESLGNGNNAMFQIESGFDMGNGAGQQGGRLFGRASWVGLQNAAWGDVRLGRMTNLTSDWMVGGLDPFAAGFGQLNMGNAFTSGNTVRLDNVLMYRTPVMSGFQAGLGYSFATGLTSNGGTTGYGFATSNNSRQITAGLKYANGPFYAAATYEKAYAAESTAMNGQSINNWNIGGSYDLKVVKIGVAYGQTRDGFWAGSGAGGTGATLATTPSGSSNALVFAPSVGYNSYIVGATIPVNAVSRVLLSWTMIAPNTNMKDAYNAQNQSSFNLGYTYDFTKRTNLYTYVGQTQNYATVDTAKSTIVGVGIRHQF</sequence>
<evidence type="ECO:0000256" key="2">
    <source>
        <dbReference type="ARBA" id="ARBA00011233"/>
    </source>
</evidence>
<keyword evidence="3" id="KW-0813">Transport</keyword>
<dbReference type="Proteomes" id="UP000739565">
    <property type="component" value="Unassembled WGS sequence"/>
</dbReference>
<evidence type="ECO:0000256" key="1">
    <source>
        <dbReference type="ARBA" id="ARBA00004571"/>
    </source>
</evidence>
<evidence type="ECO:0000256" key="10">
    <source>
        <dbReference type="ARBA" id="ARBA00023237"/>
    </source>
</evidence>
<dbReference type="CDD" id="cd00342">
    <property type="entry name" value="gram_neg_porins"/>
    <property type="match status" value="1"/>
</dbReference>
<keyword evidence="6 11" id="KW-0732">Signal</keyword>
<evidence type="ECO:0000256" key="11">
    <source>
        <dbReference type="SAM" id="SignalP"/>
    </source>
</evidence>
<dbReference type="Gene3D" id="2.40.160.10">
    <property type="entry name" value="Porin"/>
    <property type="match status" value="1"/>
</dbReference>
<keyword evidence="10" id="KW-0998">Cell outer membrane</keyword>
<keyword evidence="7" id="KW-0406">Ion transport</keyword>